<dbReference type="Proteomes" id="UP001431784">
    <property type="component" value="Unassembled WGS sequence"/>
</dbReference>
<keyword evidence="2" id="KW-1185">Reference proteome</keyword>
<evidence type="ECO:0000313" key="1">
    <source>
        <dbReference type="EMBL" id="MDD7970148.1"/>
    </source>
</evidence>
<dbReference type="RefSeq" id="WP_274350712.1">
    <property type="nucleotide sequence ID" value="NZ_JAQZSM010000002.1"/>
</dbReference>
<gene>
    <name evidence="1" type="ORF">PUT78_03465</name>
</gene>
<organism evidence="1 2">
    <name type="scientific">Roseinatronobacter alkalisoli</name>
    <dbReference type="NCBI Taxonomy" id="3028235"/>
    <lineage>
        <taxon>Bacteria</taxon>
        <taxon>Pseudomonadati</taxon>
        <taxon>Pseudomonadota</taxon>
        <taxon>Alphaproteobacteria</taxon>
        <taxon>Rhodobacterales</taxon>
        <taxon>Paracoccaceae</taxon>
        <taxon>Roseinatronobacter</taxon>
    </lineage>
</organism>
<reference evidence="1" key="1">
    <citation type="submission" date="2023-02" db="EMBL/GenBank/DDBJ databases">
        <title>Description of Roseinatronobacter alkalisoli sp. nov., an alkaliphilic bacerium isolated from soda soil.</title>
        <authorList>
            <person name="Wei W."/>
        </authorList>
    </citation>
    <scope>NUCLEOTIDE SEQUENCE</scope>
    <source>
        <strain evidence="1">HJB301</strain>
    </source>
</reference>
<evidence type="ECO:0008006" key="3">
    <source>
        <dbReference type="Google" id="ProtNLM"/>
    </source>
</evidence>
<evidence type="ECO:0000313" key="2">
    <source>
        <dbReference type="Proteomes" id="UP001431784"/>
    </source>
</evidence>
<sequence length="84" mass="9472">MFTIEHDFDATIVTLVDEGAPRQEELREDIVITAFEDCITLRQFNPQRNDDVVITLSLVQLRDLGAALNLPEGSYRLTPKGQTP</sequence>
<dbReference type="EMBL" id="JAQZSM010000002">
    <property type="protein sequence ID" value="MDD7970148.1"/>
    <property type="molecule type" value="Genomic_DNA"/>
</dbReference>
<accession>A0ABT5T4V7</accession>
<proteinExistence type="predicted"/>
<name>A0ABT5T4V7_9RHOB</name>
<comment type="caution">
    <text evidence="1">The sequence shown here is derived from an EMBL/GenBank/DDBJ whole genome shotgun (WGS) entry which is preliminary data.</text>
</comment>
<protein>
    <recommendedName>
        <fullName evidence="3">Phosphomannomutase</fullName>
    </recommendedName>
</protein>